<keyword evidence="1" id="KW-0489">Methyltransferase</keyword>
<gene>
    <name evidence="1" type="ORF">GOACH_12_00540</name>
</gene>
<name>L7KLM3_9ACTN</name>
<dbReference type="AlphaFoldDB" id="L7KLM3"/>
<keyword evidence="2" id="KW-1185">Reference proteome</keyword>
<evidence type="ECO:0000313" key="1">
    <source>
        <dbReference type="EMBL" id="GAC49401.1"/>
    </source>
</evidence>
<organism evidence="1 2">
    <name type="scientific">Gordonia aichiensis NBRC 108223</name>
    <dbReference type="NCBI Taxonomy" id="1220583"/>
    <lineage>
        <taxon>Bacteria</taxon>
        <taxon>Bacillati</taxon>
        <taxon>Actinomycetota</taxon>
        <taxon>Actinomycetes</taxon>
        <taxon>Mycobacteriales</taxon>
        <taxon>Gordoniaceae</taxon>
        <taxon>Gordonia</taxon>
    </lineage>
</organism>
<dbReference type="GO" id="GO:0008168">
    <property type="term" value="F:methyltransferase activity"/>
    <property type="evidence" value="ECO:0007669"/>
    <property type="project" value="UniProtKB-KW"/>
</dbReference>
<accession>L7KLM3</accession>
<evidence type="ECO:0000313" key="2">
    <source>
        <dbReference type="Proteomes" id="UP000010988"/>
    </source>
</evidence>
<dbReference type="Gene3D" id="3.40.50.150">
    <property type="entry name" value="Vaccinia Virus protein VP39"/>
    <property type="match status" value="1"/>
</dbReference>
<dbReference type="RefSeq" id="WP_005175549.1">
    <property type="nucleotide sequence ID" value="NZ_BANR01000012.1"/>
</dbReference>
<dbReference type="OrthoDB" id="9805171at2"/>
<dbReference type="eggNOG" id="COG2226">
    <property type="taxonomic scope" value="Bacteria"/>
</dbReference>
<dbReference type="Pfam" id="PF13489">
    <property type="entry name" value="Methyltransf_23"/>
    <property type="match status" value="1"/>
</dbReference>
<proteinExistence type="predicted"/>
<dbReference type="EMBL" id="BANR01000012">
    <property type="protein sequence ID" value="GAC49401.1"/>
    <property type="molecule type" value="Genomic_DNA"/>
</dbReference>
<protein>
    <submittedName>
        <fullName evidence="1">Putative methyltransferase</fullName>
    </submittedName>
</protein>
<sequence>MDQPGYDALADVYAETFPTPYQGALERCAIDLFVDDVRAHARAGLVIDIGSGVGHVTADLTTRGLDVVGVEPSAGMRALAVAGHPACTFLEDDAYLHRDAAALNCAALLARYSLIHVSPEEIPHVLGMWAARLAPGSPVLVAFQSRDDPGVVEFDHRVARAWRWYPDDLAHTFAASNFDEVWRMVSRPDTARRFPETQMLLRRR</sequence>
<comment type="caution">
    <text evidence="1">The sequence shown here is derived from an EMBL/GenBank/DDBJ whole genome shotgun (WGS) entry which is preliminary data.</text>
</comment>
<dbReference type="GO" id="GO:0032259">
    <property type="term" value="P:methylation"/>
    <property type="evidence" value="ECO:0007669"/>
    <property type="project" value="UniProtKB-KW"/>
</dbReference>
<keyword evidence="1" id="KW-0808">Transferase</keyword>
<dbReference type="STRING" id="1220583.GOACH_12_00540"/>
<reference evidence="1 2" key="1">
    <citation type="submission" date="2012-12" db="EMBL/GenBank/DDBJ databases">
        <title>Whole genome shotgun sequence of Gordonia aichiensis NBRC 108223.</title>
        <authorList>
            <person name="Isaki-Nakamura S."/>
            <person name="Hosoyama A."/>
            <person name="Tsuchikane K."/>
            <person name="Ando Y."/>
            <person name="Baba S."/>
            <person name="Ohji S."/>
            <person name="Hamada M."/>
            <person name="Tamura T."/>
            <person name="Yamazoe A."/>
            <person name="Yamazaki S."/>
            <person name="Fujita N."/>
        </authorList>
    </citation>
    <scope>NUCLEOTIDE SEQUENCE [LARGE SCALE GENOMIC DNA]</scope>
    <source>
        <strain evidence="1 2">NBRC 108223</strain>
    </source>
</reference>
<dbReference type="Proteomes" id="UP000010988">
    <property type="component" value="Unassembled WGS sequence"/>
</dbReference>
<dbReference type="SUPFAM" id="SSF53335">
    <property type="entry name" value="S-adenosyl-L-methionine-dependent methyltransferases"/>
    <property type="match status" value="1"/>
</dbReference>
<dbReference type="InterPro" id="IPR029063">
    <property type="entry name" value="SAM-dependent_MTases_sf"/>
</dbReference>